<dbReference type="SUPFAM" id="SSF54523">
    <property type="entry name" value="Pili subunits"/>
    <property type="match status" value="1"/>
</dbReference>
<accession>A0A5P8NYL7</accession>
<dbReference type="InterPro" id="IPR012902">
    <property type="entry name" value="N_methyl_site"/>
</dbReference>
<evidence type="ECO:0000313" key="1">
    <source>
        <dbReference type="EMBL" id="QFR48533.1"/>
    </source>
</evidence>
<evidence type="ECO:0000313" key="2">
    <source>
        <dbReference type="Proteomes" id="UP000326944"/>
    </source>
</evidence>
<dbReference type="Pfam" id="PF07963">
    <property type="entry name" value="N_methyl"/>
    <property type="match status" value="1"/>
</dbReference>
<dbReference type="AlphaFoldDB" id="A0A5P8NYL7"/>
<protein>
    <submittedName>
        <fullName evidence="1">Type II secretion system protein</fullName>
    </submittedName>
</protein>
<dbReference type="NCBIfam" id="TIGR02532">
    <property type="entry name" value="IV_pilin_GFxxxE"/>
    <property type="match status" value="1"/>
</dbReference>
<gene>
    <name evidence="1" type="ORF">FJR48_01840</name>
</gene>
<dbReference type="OrthoDB" id="5349145at2"/>
<reference evidence="1 2" key="1">
    <citation type="submission" date="2019-09" db="EMBL/GenBank/DDBJ databases">
        <title>Sulfurimonas gotlandica sp. nov., a chemoautotrophic and psychrotolerant epsilonproteobacterium isolated from a pelagic redoxcline, and an emended description of the genus Sulfurimonas.</title>
        <authorList>
            <person name="Wang S."/>
            <person name="Jiang L."/>
            <person name="Shao S."/>
        </authorList>
    </citation>
    <scope>NUCLEOTIDE SEQUENCE [LARGE SCALE GENOMIC DNA]</scope>
    <source>
        <strain evidence="1 2">GYSZ_1</strain>
    </source>
</reference>
<organism evidence="1 2">
    <name type="scientific">Sulfurimonas lithotrophica</name>
    <dbReference type="NCBI Taxonomy" id="2590022"/>
    <lineage>
        <taxon>Bacteria</taxon>
        <taxon>Pseudomonadati</taxon>
        <taxon>Campylobacterota</taxon>
        <taxon>Epsilonproteobacteria</taxon>
        <taxon>Campylobacterales</taxon>
        <taxon>Sulfurimonadaceae</taxon>
        <taxon>Sulfurimonas</taxon>
    </lineage>
</organism>
<proteinExistence type="predicted"/>
<dbReference type="InterPro" id="IPR045584">
    <property type="entry name" value="Pilin-like"/>
</dbReference>
<dbReference type="KEGG" id="sulg:FJR48_01840"/>
<name>A0A5P8NYL7_9BACT</name>
<sequence length="150" mass="16494">MKKTKKNGFTMIEMVFVIVVLGILAAIAVPRFAVTRTDAQISKGRSDIASIRSGIINERQTRIIQGDSSWISDINLDLNNTSTLFGGVLMYGIPSEDTEGHWYTATAGNGSYIFKSEGQDVVFTYDDTTGIFTCNRTHATYGEACKHLID</sequence>
<dbReference type="RefSeq" id="WP_152306476.1">
    <property type="nucleotide sequence ID" value="NZ_CP043617.1"/>
</dbReference>
<dbReference type="Proteomes" id="UP000326944">
    <property type="component" value="Chromosome"/>
</dbReference>
<dbReference type="EMBL" id="CP043617">
    <property type="protein sequence ID" value="QFR48533.1"/>
    <property type="molecule type" value="Genomic_DNA"/>
</dbReference>
<keyword evidence="2" id="KW-1185">Reference proteome</keyword>
<dbReference type="Gene3D" id="3.30.700.10">
    <property type="entry name" value="Glycoprotein, Type 4 Pilin"/>
    <property type="match status" value="1"/>
</dbReference>